<evidence type="ECO:0000313" key="1">
    <source>
        <dbReference type="EMBL" id="KAG6629185.1"/>
    </source>
</evidence>
<keyword evidence="3" id="KW-1185">Reference proteome</keyword>
<evidence type="ECO:0000313" key="3">
    <source>
        <dbReference type="Proteomes" id="UP000811609"/>
    </source>
</evidence>
<evidence type="ECO:0000313" key="2">
    <source>
        <dbReference type="EMBL" id="KAG6678218.1"/>
    </source>
</evidence>
<reference evidence="2" key="2">
    <citation type="submission" date="2021-01" db="EMBL/GenBank/DDBJ databases">
        <authorList>
            <person name="Lovell J.T."/>
            <person name="Bentley N."/>
            <person name="Bhattarai G."/>
            <person name="Jenkins J.W."/>
            <person name="Sreedasyam A."/>
            <person name="Alarcon Y."/>
            <person name="Bock C."/>
            <person name="Boston L."/>
            <person name="Carlson J."/>
            <person name="Cervantes K."/>
            <person name="Clermont K."/>
            <person name="Krom N."/>
            <person name="Kubenka K."/>
            <person name="Mamidi S."/>
            <person name="Mattison C."/>
            <person name="Monteros M."/>
            <person name="Pisani C."/>
            <person name="Plott C."/>
            <person name="Rajasekar S."/>
            <person name="Rhein H.S."/>
            <person name="Rohla C."/>
            <person name="Song M."/>
            <person name="Hilaire R.S."/>
            <person name="Shu S."/>
            <person name="Wells L."/>
            <person name="Wang X."/>
            <person name="Webber J."/>
            <person name="Heerema R.J."/>
            <person name="Klein P."/>
            <person name="Conner P."/>
            <person name="Grauke L."/>
            <person name="Grimwood J."/>
            <person name="Schmutz J."/>
            <person name="Randall J.J."/>
        </authorList>
    </citation>
    <scope>NUCLEOTIDE SEQUENCE</scope>
    <source>
        <tissue evidence="2">Leaf</tissue>
    </source>
</reference>
<sequence>MAAAAEAAEDEDIVIFLKDDDILASEARQKIRRVDPTLDIEADQGDDYMHLPDHGIFRDGSKEINESQHELYRRTFLQDLNRQGEVVLEGRTIDVELDNPTNVAEALALSRQESDATAKEERLYRTSRMTEMEDLQAPHDHPFATLCIKDPRDYFDSQQANALKTYDDTRAATEQLSCSLNTEEAYGFLRGSISEIKAVGLSAHMVRPEVALTVINGLTQNISSTKYQLGKNVHESILDGLPNTTKEELLHHWISIQELLRHFWSSYPISMPYIYAKISRLKEAMSKIYLQLEEIKESVPSELRQKVFLLVCSMHQALDAAFQHYELDLQKRTARGGEKPNGYV</sequence>
<dbReference type="Proteomes" id="UP000811246">
    <property type="component" value="Chromosome 14"/>
</dbReference>
<organism evidence="1 3">
    <name type="scientific">Carya illinoinensis</name>
    <name type="common">Pecan</name>
    <dbReference type="NCBI Taxonomy" id="32201"/>
    <lineage>
        <taxon>Eukaryota</taxon>
        <taxon>Viridiplantae</taxon>
        <taxon>Streptophyta</taxon>
        <taxon>Embryophyta</taxon>
        <taxon>Tracheophyta</taxon>
        <taxon>Spermatophyta</taxon>
        <taxon>Magnoliopsida</taxon>
        <taxon>eudicotyledons</taxon>
        <taxon>Gunneridae</taxon>
        <taxon>Pentapetalae</taxon>
        <taxon>rosids</taxon>
        <taxon>fabids</taxon>
        <taxon>Fagales</taxon>
        <taxon>Juglandaceae</taxon>
        <taxon>Carya</taxon>
    </lineage>
</organism>
<comment type="caution">
    <text evidence="1">The sequence shown here is derived from an EMBL/GenBank/DDBJ whole genome shotgun (WGS) entry which is preliminary data.</text>
</comment>
<proteinExistence type="predicted"/>
<dbReference type="AlphaFoldDB" id="A0A8T1NFP6"/>
<dbReference type="PANTHER" id="PTHR12856">
    <property type="entry name" value="TRANSCRIPTION INITIATION FACTOR IIH-RELATED"/>
    <property type="match status" value="1"/>
</dbReference>
<reference evidence="1" key="1">
    <citation type="submission" date="2020-12" db="EMBL/GenBank/DDBJ databases">
        <title>WGS assembly of Carya illinoinensis cv. Pawnee.</title>
        <authorList>
            <person name="Platts A."/>
            <person name="Shu S."/>
            <person name="Wright S."/>
            <person name="Barry K."/>
            <person name="Edger P."/>
            <person name="Pires J.C."/>
            <person name="Schmutz J."/>
        </authorList>
    </citation>
    <scope>NUCLEOTIDE SEQUENCE</scope>
    <source>
        <tissue evidence="1">Leaf</tissue>
    </source>
</reference>
<dbReference type="EMBL" id="CM031822">
    <property type="protein sequence ID" value="KAG6629185.1"/>
    <property type="molecule type" value="Genomic_DNA"/>
</dbReference>
<protein>
    <submittedName>
        <fullName evidence="1">Uncharacterized protein</fullName>
    </submittedName>
</protein>
<dbReference type="Proteomes" id="UP000811609">
    <property type="component" value="Chromosome 14"/>
</dbReference>
<dbReference type="GO" id="GO:0006351">
    <property type="term" value="P:DNA-templated transcription"/>
    <property type="evidence" value="ECO:0007669"/>
    <property type="project" value="InterPro"/>
</dbReference>
<gene>
    <name evidence="1" type="ORF">CIPAW_14G066900</name>
    <name evidence="2" type="ORF">I3842_14G069300</name>
</gene>
<name>A0A8T1NFP6_CARIL</name>
<dbReference type="GO" id="GO:0006289">
    <property type="term" value="P:nucleotide-excision repair"/>
    <property type="evidence" value="ECO:0007669"/>
    <property type="project" value="InterPro"/>
</dbReference>
<dbReference type="GO" id="GO:0000439">
    <property type="term" value="C:transcription factor TFIIH core complex"/>
    <property type="evidence" value="ECO:0007669"/>
    <property type="project" value="InterPro"/>
</dbReference>
<dbReference type="EMBL" id="CM031838">
    <property type="protein sequence ID" value="KAG6678218.1"/>
    <property type="molecule type" value="Genomic_DNA"/>
</dbReference>
<accession>A0A8T1NFP6</accession>
<dbReference type="InterPro" id="IPR027079">
    <property type="entry name" value="Tfb1/GTF2H1"/>
</dbReference>